<reference evidence="9" key="1">
    <citation type="submission" date="2012-12" db="EMBL/GenBank/DDBJ databases">
        <authorList>
            <person name="Hellsten U."/>
            <person name="Grimwood J."/>
            <person name="Chapman J.A."/>
            <person name="Shapiro H."/>
            <person name="Aerts A."/>
            <person name="Otillar R.P."/>
            <person name="Terry A.Y."/>
            <person name="Boore J.L."/>
            <person name="Simakov O."/>
            <person name="Marletaz F."/>
            <person name="Cho S.-J."/>
            <person name="Edsinger-Gonzales E."/>
            <person name="Havlak P."/>
            <person name="Kuo D.-H."/>
            <person name="Larsson T."/>
            <person name="Lv J."/>
            <person name="Arendt D."/>
            <person name="Savage R."/>
            <person name="Osoegawa K."/>
            <person name="de Jong P."/>
            <person name="Lindberg D.R."/>
            <person name="Seaver E.C."/>
            <person name="Weisblat D.A."/>
            <person name="Putnam N.H."/>
            <person name="Grigoriev I.V."/>
            <person name="Rokhsar D.S."/>
        </authorList>
    </citation>
    <scope>NUCLEOTIDE SEQUENCE</scope>
    <source>
        <strain evidence="9">I ESC-2004</strain>
    </source>
</reference>
<reference evidence="7 9" key="2">
    <citation type="journal article" date="2013" name="Nature">
        <title>Insights into bilaterian evolution from three spiralian genomes.</title>
        <authorList>
            <person name="Simakov O."/>
            <person name="Marletaz F."/>
            <person name="Cho S.J."/>
            <person name="Edsinger-Gonzales E."/>
            <person name="Havlak P."/>
            <person name="Hellsten U."/>
            <person name="Kuo D.H."/>
            <person name="Larsson T."/>
            <person name="Lv J."/>
            <person name="Arendt D."/>
            <person name="Savage R."/>
            <person name="Osoegawa K."/>
            <person name="de Jong P."/>
            <person name="Grimwood J."/>
            <person name="Chapman J.A."/>
            <person name="Shapiro H."/>
            <person name="Aerts A."/>
            <person name="Otillar R.P."/>
            <person name="Terry A.Y."/>
            <person name="Boore J.L."/>
            <person name="Grigoriev I.V."/>
            <person name="Lindberg D.R."/>
            <person name="Seaver E.C."/>
            <person name="Weisblat D.A."/>
            <person name="Putnam N.H."/>
            <person name="Rokhsar D.S."/>
        </authorList>
    </citation>
    <scope>NUCLEOTIDE SEQUENCE</scope>
    <source>
        <strain evidence="7 9">I ESC-2004</strain>
    </source>
</reference>
<dbReference type="STRING" id="283909.R7UVN0"/>
<dbReference type="InterPro" id="IPR001611">
    <property type="entry name" value="Leu-rich_rpt"/>
</dbReference>
<dbReference type="SMART" id="SM00082">
    <property type="entry name" value="LRRCT"/>
    <property type="match status" value="1"/>
</dbReference>
<feature type="signal peptide" evidence="5">
    <location>
        <begin position="1"/>
        <end position="21"/>
    </location>
</feature>
<evidence type="ECO:0000256" key="4">
    <source>
        <dbReference type="SAM" id="Phobius"/>
    </source>
</evidence>
<evidence type="ECO:0000259" key="6">
    <source>
        <dbReference type="SMART" id="SM00082"/>
    </source>
</evidence>
<keyword evidence="1" id="KW-0433">Leucine-rich repeat</keyword>
<sequence>MGFIGTTILVLLYAACNVVGSQEYDHRSEGLMEVPEDIPLNVTSIDLSGNSIEMIGTRAFCNFTELTRLSLSDNNINFIHHDAFFGLFKLRSLNLYNNSLDRVPNLQGLRLDSLLLYDNNIELKDGDFEDVSVKVLSIGNNEIRNVSPISELSESLQSLFAQFNLLGNTSAADLYNLFQSLTRLDLINLVSCGLKTFPDIRQMKENSGMKMYIKDNPWNCDCRLSWIKFTRISIDFPYNSVTCATPAEHEGILIKYVSTVNICPDVSECVGMSVQSTSGPVTGGTRITVTGPCVPSSLQVGQTTLYSTENPRVFVTKPVANESTLPIAVVLPTLNGTKTFILDQTFTYTGLPDIEDIQPRVLNVDGGTEITVHGKNFVFEGTQYMNLTQMQINVNTSDGPKTFDAHNYDLILKWGIFQHEAKVLVSNINSNITKLFDNKLQFRPPVEVQLVQKADCQPGSHYVEVKAGNTKRQVGCLTYGRSKVSLKIIILLVVFAVAVAIAVAIVVCCIIREKKKKDFEPPQVEVG</sequence>
<dbReference type="InterPro" id="IPR000483">
    <property type="entry name" value="Cys-rich_flank_reg_C"/>
</dbReference>
<keyword evidence="2 5" id="KW-0732">Signal</keyword>
<dbReference type="Gene3D" id="3.80.10.10">
    <property type="entry name" value="Ribonuclease Inhibitor"/>
    <property type="match status" value="2"/>
</dbReference>
<dbReference type="EMBL" id="AMQN01006091">
    <property type="status" value="NOT_ANNOTATED_CDS"/>
    <property type="molecule type" value="Genomic_DNA"/>
</dbReference>
<dbReference type="InterPro" id="IPR032675">
    <property type="entry name" value="LRR_dom_sf"/>
</dbReference>
<evidence type="ECO:0000313" key="7">
    <source>
        <dbReference type="EMBL" id="ELU10317.1"/>
    </source>
</evidence>
<dbReference type="PANTHER" id="PTHR24369:SF213">
    <property type="entry name" value="INSULIN LIKE GROWTH FACTOR BINDING PROTEIN ACID LABILE SUBUNIT"/>
    <property type="match status" value="1"/>
</dbReference>
<evidence type="ECO:0000256" key="3">
    <source>
        <dbReference type="ARBA" id="ARBA00022737"/>
    </source>
</evidence>
<dbReference type="OrthoDB" id="6110188at2759"/>
<dbReference type="InterPro" id="IPR050541">
    <property type="entry name" value="LRR_TM_domain-containing"/>
</dbReference>
<accession>R7UVN0</accession>
<proteinExistence type="predicted"/>
<dbReference type="HOGENOM" id="CLU_517047_0_0_1"/>
<organism evidence="7">
    <name type="scientific">Capitella teleta</name>
    <name type="common">Polychaete worm</name>
    <dbReference type="NCBI Taxonomy" id="283909"/>
    <lineage>
        <taxon>Eukaryota</taxon>
        <taxon>Metazoa</taxon>
        <taxon>Spiralia</taxon>
        <taxon>Lophotrochozoa</taxon>
        <taxon>Annelida</taxon>
        <taxon>Polychaeta</taxon>
        <taxon>Sedentaria</taxon>
        <taxon>Scolecida</taxon>
        <taxon>Capitellidae</taxon>
        <taxon>Capitella</taxon>
    </lineage>
</organism>
<dbReference type="InterPro" id="IPR002909">
    <property type="entry name" value="IPT_dom"/>
</dbReference>
<dbReference type="AlphaFoldDB" id="R7UVN0"/>
<dbReference type="PANTHER" id="PTHR24369">
    <property type="entry name" value="ANTIGEN BSP, PUTATIVE-RELATED"/>
    <property type="match status" value="1"/>
</dbReference>
<evidence type="ECO:0000313" key="8">
    <source>
        <dbReference type="EnsemblMetazoa" id="CapteP224761"/>
    </source>
</evidence>
<dbReference type="EMBL" id="KB297594">
    <property type="protein sequence ID" value="ELU10317.1"/>
    <property type="molecule type" value="Genomic_DNA"/>
</dbReference>
<evidence type="ECO:0000256" key="1">
    <source>
        <dbReference type="ARBA" id="ARBA00022614"/>
    </source>
</evidence>
<dbReference type="SMART" id="SM00369">
    <property type="entry name" value="LRR_TYP"/>
    <property type="match status" value="3"/>
</dbReference>
<keyword evidence="9" id="KW-1185">Reference proteome</keyword>
<gene>
    <name evidence="7" type="ORF">CAPTEDRAFT_224761</name>
</gene>
<dbReference type="Pfam" id="PF13855">
    <property type="entry name" value="LRR_8"/>
    <property type="match status" value="1"/>
</dbReference>
<protein>
    <recommendedName>
        <fullName evidence="6">LRRCT domain-containing protein</fullName>
    </recommendedName>
</protein>
<dbReference type="EnsemblMetazoa" id="CapteT224761">
    <property type="protein sequence ID" value="CapteP224761"/>
    <property type="gene ID" value="CapteG224761"/>
</dbReference>
<feature type="transmembrane region" description="Helical" evidence="4">
    <location>
        <begin position="488"/>
        <end position="511"/>
    </location>
</feature>
<evidence type="ECO:0000256" key="2">
    <source>
        <dbReference type="ARBA" id="ARBA00022729"/>
    </source>
</evidence>
<keyword evidence="3" id="KW-0677">Repeat</keyword>
<dbReference type="Pfam" id="PF01833">
    <property type="entry name" value="TIG"/>
    <property type="match status" value="1"/>
</dbReference>
<dbReference type="InterPro" id="IPR003591">
    <property type="entry name" value="Leu-rich_rpt_typical-subtyp"/>
</dbReference>
<feature type="domain" description="LRRCT" evidence="6">
    <location>
        <begin position="216"/>
        <end position="264"/>
    </location>
</feature>
<name>R7UVN0_CAPTE</name>
<dbReference type="CDD" id="cd00102">
    <property type="entry name" value="IPT"/>
    <property type="match status" value="2"/>
</dbReference>
<feature type="chain" id="PRO_5008788426" description="LRRCT domain-containing protein" evidence="5">
    <location>
        <begin position="22"/>
        <end position="527"/>
    </location>
</feature>
<dbReference type="PROSITE" id="PS51450">
    <property type="entry name" value="LRR"/>
    <property type="match status" value="1"/>
</dbReference>
<dbReference type="GO" id="GO:0005886">
    <property type="term" value="C:plasma membrane"/>
    <property type="evidence" value="ECO:0007669"/>
    <property type="project" value="TreeGrafter"/>
</dbReference>
<keyword evidence="4" id="KW-0472">Membrane</keyword>
<keyword evidence="4" id="KW-0812">Transmembrane</keyword>
<evidence type="ECO:0000313" key="9">
    <source>
        <dbReference type="Proteomes" id="UP000014760"/>
    </source>
</evidence>
<reference evidence="8" key="3">
    <citation type="submission" date="2015-06" db="UniProtKB">
        <authorList>
            <consortium name="EnsemblMetazoa"/>
        </authorList>
    </citation>
    <scope>IDENTIFICATION</scope>
</reference>
<dbReference type="SUPFAM" id="SSF52058">
    <property type="entry name" value="L domain-like"/>
    <property type="match status" value="1"/>
</dbReference>
<dbReference type="Proteomes" id="UP000014760">
    <property type="component" value="Unassembled WGS sequence"/>
</dbReference>
<evidence type="ECO:0000256" key="5">
    <source>
        <dbReference type="SAM" id="SignalP"/>
    </source>
</evidence>
<keyword evidence="4" id="KW-1133">Transmembrane helix</keyword>